<sequence>MDDRTLDLHLLGGKIPGLTDSLGQMHAEAAAVCLEHNEHAQGVSLLVKGDSQIFPLSWPKVTHQMLRAYADLQDATEMGACGIAILLIMEMTDLTVVERSWKGTGFDYWLGRSDEHDGLPFQNRARLEVSGLLDGSDSRLTSRVRQKLEQTKISDSTRLPAFVIVVDFGPPKAQLEER</sequence>
<name>A0A517ZIG7_9PLAN</name>
<dbReference type="Proteomes" id="UP000319383">
    <property type="component" value="Chromosome"/>
</dbReference>
<dbReference type="KEGG" id="sdyn:Mal52_07260"/>
<keyword evidence="2" id="KW-1185">Reference proteome</keyword>
<protein>
    <submittedName>
        <fullName evidence="1">Uncharacterized protein</fullName>
    </submittedName>
</protein>
<dbReference type="RefSeq" id="WP_145374337.1">
    <property type="nucleotide sequence ID" value="NZ_CP036276.1"/>
</dbReference>
<proteinExistence type="predicted"/>
<evidence type="ECO:0000313" key="2">
    <source>
        <dbReference type="Proteomes" id="UP000319383"/>
    </source>
</evidence>
<dbReference type="EMBL" id="CP036276">
    <property type="protein sequence ID" value="QDU42270.1"/>
    <property type="molecule type" value="Genomic_DNA"/>
</dbReference>
<reference evidence="1 2" key="1">
    <citation type="submission" date="2019-02" db="EMBL/GenBank/DDBJ databases">
        <title>Deep-cultivation of Planctomycetes and their phenomic and genomic characterization uncovers novel biology.</title>
        <authorList>
            <person name="Wiegand S."/>
            <person name="Jogler M."/>
            <person name="Boedeker C."/>
            <person name="Pinto D."/>
            <person name="Vollmers J."/>
            <person name="Rivas-Marin E."/>
            <person name="Kohn T."/>
            <person name="Peeters S.H."/>
            <person name="Heuer A."/>
            <person name="Rast P."/>
            <person name="Oberbeckmann S."/>
            <person name="Bunk B."/>
            <person name="Jeske O."/>
            <person name="Meyerdierks A."/>
            <person name="Storesund J.E."/>
            <person name="Kallscheuer N."/>
            <person name="Luecker S."/>
            <person name="Lage O.M."/>
            <person name="Pohl T."/>
            <person name="Merkel B.J."/>
            <person name="Hornburger P."/>
            <person name="Mueller R.-W."/>
            <person name="Bruemmer F."/>
            <person name="Labrenz M."/>
            <person name="Spormann A.M."/>
            <person name="Op den Camp H."/>
            <person name="Overmann J."/>
            <person name="Amann R."/>
            <person name="Jetten M.S.M."/>
            <person name="Mascher T."/>
            <person name="Medema M.H."/>
            <person name="Devos D.P."/>
            <person name="Kaster A.-K."/>
            <person name="Ovreas L."/>
            <person name="Rohde M."/>
            <person name="Galperin M.Y."/>
            <person name="Jogler C."/>
        </authorList>
    </citation>
    <scope>NUCLEOTIDE SEQUENCE [LARGE SCALE GENOMIC DNA]</scope>
    <source>
        <strain evidence="1 2">Mal52</strain>
    </source>
</reference>
<organism evidence="1 2">
    <name type="scientific">Symmachiella dynata</name>
    <dbReference type="NCBI Taxonomy" id="2527995"/>
    <lineage>
        <taxon>Bacteria</taxon>
        <taxon>Pseudomonadati</taxon>
        <taxon>Planctomycetota</taxon>
        <taxon>Planctomycetia</taxon>
        <taxon>Planctomycetales</taxon>
        <taxon>Planctomycetaceae</taxon>
        <taxon>Symmachiella</taxon>
    </lineage>
</organism>
<evidence type="ECO:0000313" key="1">
    <source>
        <dbReference type="EMBL" id="QDU42270.1"/>
    </source>
</evidence>
<accession>A0A517ZIG7</accession>
<dbReference type="AlphaFoldDB" id="A0A517ZIG7"/>
<gene>
    <name evidence="1" type="ORF">Mal52_07260</name>
</gene>